<dbReference type="GO" id="GO:0003677">
    <property type="term" value="F:DNA binding"/>
    <property type="evidence" value="ECO:0007669"/>
    <property type="project" value="UniProtKB-UniRule"/>
</dbReference>
<reference evidence="9 10" key="1">
    <citation type="journal article" date="2009" name="Stand. Genomic Sci.">
        <title>Complete genome sequence of Rhodothermus marinus type strain (R-10).</title>
        <authorList>
            <person name="Nolan M."/>
            <person name="Tindall B.J."/>
            <person name="Pomrenke H."/>
            <person name="Lapidus A."/>
            <person name="Copeland A."/>
            <person name="Glavina Del Rio T."/>
            <person name="Lucas S."/>
            <person name="Chen F."/>
            <person name="Tice H."/>
            <person name="Cheng J.F."/>
            <person name="Saunders E."/>
            <person name="Han C."/>
            <person name="Bruce D."/>
            <person name="Goodwin L."/>
            <person name="Chain P."/>
            <person name="Pitluck S."/>
            <person name="Ovchinikova G."/>
            <person name="Pati A."/>
            <person name="Ivanova N."/>
            <person name="Mavromatis K."/>
            <person name="Chen A."/>
            <person name="Palaniappan K."/>
            <person name="Land M."/>
            <person name="Hauser L."/>
            <person name="Chang Y.J."/>
            <person name="Jeffries C.D."/>
            <person name="Brettin T."/>
            <person name="Goker M."/>
            <person name="Bristow J."/>
            <person name="Eisen J.A."/>
            <person name="Markowitz V."/>
            <person name="Hugenholtz P."/>
            <person name="Kyrpides N.C."/>
            <person name="Klenk H.P."/>
            <person name="Detter J.C."/>
        </authorList>
    </citation>
    <scope>NUCLEOTIDE SEQUENCE [LARGE SCALE GENOMIC DNA]</scope>
    <source>
        <strain evidence="10">ATCC 43812 / DSM 4252 / R-10</strain>
    </source>
</reference>
<keyword evidence="2 6" id="KW-0963">Cytoplasm</keyword>
<dbReference type="Pfam" id="PF20772">
    <property type="entry name" value="TACO1_YebC_N"/>
    <property type="match status" value="1"/>
</dbReference>
<dbReference type="GO" id="GO:0006355">
    <property type="term" value="P:regulation of DNA-templated transcription"/>
    <property type="evidence" value="ECO:0007669"/>
    <property type="project" value="UniProtKB-UniRule"/>
</dbReference>
<evidence type="ECO:0000313" key="9">
    <source>
        <dbReference type="EMBL" id="ACY49277.1"/>
    </source>
</evidence>
<dbReference type="NCBIfam" id="TIGR01033">
    <property type="entry name" value="YebC/PmpR family DNA-binding transcriptional regulator"/>
    <property type="match status" value="1"/>
</dbReference>
<dbReference type="InterPro" id="IPR002876">
    <property type="entry name" value="Transcrip_reg_TACO1-like"/>
</dbReference>
<dbReference type="NCBIfam" id="NF009044">
    <property type="entry name" value="PRK12378.1"/>
    <property type="match status" value="1"/>
</dbReference>
<dbReference type="HOGENOM" id="CLU_062974_2_2_10"/>
<dbReference type="eggNOG" id="COG0217">
    <property type="taxonomic scope" value="Bacteria"/>
</dbReference>
<organism evidence="9 10">
    <name type="scientific">Rhodothermus marinus (strain ATCC 43812 / DSM 4252 / R-10)</name>
    <name type="common">Rhodothermus obamensis</name>
    <dbReference type="NCBI Taxonomy" id="518766"/>
    <lineage>
        <taxon>Bacteria</taxon>
        <taxon>Pseudomonadati</taxon>
        <taxon>Rhodothermota</taxon>
        <taxon>Rhodothermia</taxon>
        <taxon>Rhodothermales</taxon>
        <taxon>Rhodothermaceae</taxon>
        <taxon>Rhodothermus</taxon>
    </lineage>
</organism>
<dbReference type="OrthoDB" id="9781053at2"/>
<dbReference type="Gene3D" id="1.10.10.200">
    <property type="match status" value="1"/>
</dbReference>
<dbReference type="SUPFAM" id="SSF75625">
    <property type="entry name" value="YebC-like"/>
    <property type="match status" value="1"/>
</dbReference>
<dbReference type="AlphaFoldDB" id="D0MEP9"/>
<accession>D0MEP9</accession>
<comment type="similarity">
    <text evidence="1 6">Belongs to the TACO1 family.</text>
</comment>
<dbReference type="HAMAP" id="MF_00693">
    <property type="entry name" value="Transcrip_reg_TACO1"/>
    <property type="match status" value="1"/>
</dbReference>
<evidence type="ECO:0000256" key="1">
    <source>
        <dbReference type="ARBA" id="ARBA00008724"/>
    </source>
</evidence>
<gene>
    <name evidence="9" type="ordered locus">Rmar_2399</name>
</gene>
<evidence type="ECO:0000256" key="6">
    <source>
        <dbReference type="HAMAP-Rule" id="MF_00693"/>
    </source>
</evidence>
<dbReference type="EMBL" id="CP001807">
    <property type="protein sequence ID" value="ACY49277.1"/>
    <property type="molecule type" value="Genomic_DNA"/>
</dbReference>
<dbReference type="FunFam" id="1.10.10.200:FF:000002">
    <property type="entry name" value="Probable transcriptional regulatory protein CLM62_37755"/>
    <property type="match status" value="1"/>
</dbReference>
<dbReference type="InterPro" id="IPR048300">
    <property type="entry name" value="TACO1_YebC-like_2nd/3rd_dom"/>
</dbReference>
<dbReference type="Pfam" id="PF01709">
    <property type="entry name" value="Transcrip_reg"/>
    <property type="match status" value="1"/>
</dbReference>
<evidence type="ECO:0000256" key="5">
    <source>
        <dbReference type="ARBA" id="ARBA00023163"/>
    </source>
</evidence>
<keyword evidence="10" id="KW-1185">Reference proteome</keyword>
<dbReference type="KEGG" id="rmr:Rmar_2399"/>
<protein>
    <recommendedName>
        <fullName evidence="6">Probable transcriptional regulatory protein Rmar_2399</fullName>
    </recommendedName>
</protein>
<dbReference type="InterPro" id="IPR049083">
    <property type="entry name" value="TACO1_YebC_N"/>
</dbReference>
<evidence type="ECO:0000256" key="2">
    <source>
        <dbReference type="ARBA" id="ARBA00022490"/>
    </source>
</evidence>
<evidence type="ECO:0000259" key="8">
    <source>
        <dbReference type="Pfam" id="PF20772"/>
    </source>
</evidence>
<dbReference type="InterPro" id="IPR017856">
    <property type="entry name" value="Integrase-like_N"/>
</dbReference>
<feature type="domain" description="TACO1/YebC-like second and third" evidence="7">
    <location>
        <begin position="82"/>
        <end position="236"/>
    </location>
</feature>
<dbReference type="Gene3D" id="3.30.70.980">
    <property type="match status" value="2"/>
</dbReference>
<dbReference type="InterPro" id="IPR029072">
    <property type="entry name" value="YebC-like"/>
</dbReference>
<evidence type="ECO:0000259" key="7">
    <source>
        <dbReference type="Pfam" id="PF01709"/>
    </source>
</evidence>
<proteinExistence type="inferred from homology"/>
<evidence type="ECO:0000313" key="10">
    <source>
        <dbReference type="Proteomes" id="UP000002221"/>
    </source>
</evidence>
<dbReference type="STRING" id="518766.Rmar_2399"/>
<dbReference type="Proteomes" id="UP000002221">
    <property type="component" value="Chromosome"/>
</dbReference>
<feature type="domain" description="TACO1/YebC-like N-terminal" evidence="8">
    <location>
        <begin position="5"/>
        <end position="76"/>
    </location>
</feature>
<sequence length="248" mass="26995">MAGHNKWSKVKRQKAVVDARKSKIWARLSRDIIVAAREGGGDPEANPRLAQAIERARAENMPKENIERAIKRGTGEIQGEDYVEVTYEGYAPGGVAVFIEALTDNTNRTVSEIRHLFTKAGGSLGQPGSVAYLFERKGVIEIPVEGHDELELFELVAEAGAEDLTKDDDTFVVTTPVETFSDVLEALRSAGIEPVEAGLQRVPTTTVTLPPEEAKKVVALLEALEAHQDVQNVYTTLNFDEATLAAIS</sequence>
<dbReference type="InterPro" id="IPR026564">
    <property type="entry name" value="Transcrip_reg_TACO1-like_dom3"/>
</dbReference>
<dbReference type="PANTHER" id="PTHR12532:SF6">
    <property type="entry name" value="TRANSCRIPTIONAL REGULATORY PROTEIN YEBC-RELATED"/>
    <property type="match status" value="1"/>
</dbReference>
<keyword evidence="5 6" id="KW-0804">Transcription</keyword>
<dbReference type="GO" id="GO:0005829">
    <property type="term" value="C:cytosol"/>
    <property type="evidence" value="ECO:0007669"/>
    <property type="project" value="TreeGrafter"/>
</dbReference>
<evidence type="ECO:0000256" key="3">
    <source>
        <dbReference type="ARBA" id="ARBA00023015"/>
    </source>
</evidence>
<keyword evidence="3 6" id="KW-0805">Transcription regulation</keyword>
<comment type="subcellular location">
    <subcellularLocation>
        <location evidence="6">Cytoplasm</location>
    </subcellularLocation>
</comment>
<name>D0MEP9_RHOM4</name>
<keyword evidence="4 6" id="KW-0238">DNA-binding</keyword>
<evidence type="ECO:0000256" key="4">
    <source>
        <dbReference type="ARBA" id="ARBA00023125"/>
    </source>
</evidence>
<dbReference type="NCBIfam" id="NF001030">
    <property type="entry name" value="PRK00110.1"/>
    <property type="match status" value="1"/>
</dbReference>
<dbReference type="PANTHER" id="PTHR12532">
    <property type="entry name" value="TRANSLATIONAL ACTIVATOR OF CYTOCHROME C OXIDASE 1"/>
    <property type="match status" value="1"/>
</dbReference>
<dbReference type="RefSeq" id="WP_012844887.1">
    <property type="nucleotide sequence ID" value="NC_013501.1"/>
</dbReference>